<dbReference type="HOGENOM" id="CLU_3154349_0_0_6"/>
<proteinExistence type="predicted"/>
<dbReference type="Proteomes" id="UP000002770">
    <property type="component" value="Unassembled WGS sequence"/>
</dbReference>
<accession>G9EQL8</accession>
<protein>
    <submittedName>
        <fullName evidence="1">Uncharacterized protein</fullName>
    </submittedName>
</protein>
<name>G9EQL8_9GAMM</name>
<dbReference type="InParanoid" id="G9EQL8"/>
<sequence length="48" mass="5319">MLNHPIWASNKTAAENSNVDMAPGESSSDYPCLYKKVNLQLIALFHKA</sequence>
<evidence type="ECO:0000313" key="1">
    <source>
        <dbReference type="EMBL" id="EHL30464.1"/>
    </source>
</evidence>
<reference evidence="1 2" key="1">
    <citation type="journal article" date="2011" name="BMC Genomics">
        <title>Insight into cross-talk between intra-amoebal pathogens.</title>
        <authorList>
            <person name="Gimenez G."/>
            <person name="Bertelli C."/>
            <person name="Moliner C."/>
            <person name="Robert C."/>
            <person name="Raoult D."/>
            <person name="Fournier P.E."/>
            <person name="Greub G."/>
        </authorList>
    </citation>
    <scope>NUCLEOTIDE SEQUENCE [LARGE SCALE GENOMIC DNA]</scope>
    <source>
        <strain evidence="1 2">LLAP12</strain>
    </source>
</reference>
<gene>
    <name evidence="1" type="ORF">LDG_7566</name>
</gene>
<organism evidence="1 2">
    <name type="scientific">Legionella drancourtii LLAP12</name>
    <dbReference type="NCBI Taxonomy" id="658187"/>
    <lineage>
        <taxon>Bacteria</taxon>
        <taxon>Pseudomonadati</taxon>
        <taxon>Pseudomonadota</taxon>
        <taxon>Gammaproteobacteria</taxon>
        <taxon>Legionellales</taxon>
        <taxon>Legionellaceae</taxon>
        <taxon>Legionella</taxon>
    </lineage>
</organism>
<evidence type="ECO:0000313" key="2">
    <source>
        <dbReference type="Proteomes" id="UP000002770"/>
    </source>
</evidence>
<keyword evidence="2" id="KW-1185">Reference proteome</keyword>
<dbReference type="AlphaFoldDB" id="G9EQL8"/>
<dbReference type="EMBL" id="JH413830">
    <property type="protein sequence ID" value="EHL30464.1"/>
    <property type="molecule type" value="Genomic_DNA"/>
</dbReference>